<reference evidence="1 2" key="1">
    <citation type="submission" date="2017-04" db="EMBL/GenBank/DDBJ databases">
        <authorList>
            <person name="Afonso C.L."/>
            <person name="Miller P.J."/>
            <person name="Scott M.A."/>
            <person name="Spackman E."/>
            <person name="Goraichik I."/>
            <person name="Dimitrov K.M."/>
            <person name="Suarez D.L."/>
            <person name="Swayne D.E."/>
        </authorList>
    </citation>
    <scope>NUCLEOTIDE SEQUENCE [LARGE SCALE GENOMIC DNA]</scope>
    <source>
        <strain evidence="1 2">N3/975</strain>
    </source>
</reference>
<sequence length="151" mass="16734">MQGTFRFITDTATMCVYDLGELKHRLDDTSDWWSISEDELAEVNAGNCLFFNLGQDGVYEVNWIEADVGMEDGGAMTEVLYFRVSSGSVFVGAADDVTGDGLEPDHTCEGVFIELEPGSYACMAQREGNQIRLALSRSETGTNRREDLIRI</sequence>
<dbReference type="Proteomes" id="UP000192940">
    <property type="component" value="Chromosome I"/>
</dbReference>
<dbReference type="AlphaFoldDB" id="A0A1X7HD40"/>
<dbReference type="InterPro" id="IPR045665">
    <property type="entry name" value="DUF6386"/>
</dbReference>
<keyword evidence="2" id="KW-1185">Reference proteome</keyword>
<accession>A0A1X7HD40</accession>
<protein>
    <submittedName>
        <fullName evidence="1">Uncharacterized protein</fullName>
    </submittedName>
</protein>
<gene>
    <name evidence="1" type="ORF">SAMN05661091_2556</name>
</gene>
<organism evidence="1 2">
    <name type="scientific">Paenibacillus uliginis N3/975</name>
    <dbReference type="NCBI Taxonomy" id="1313296"/>
    <lineage>
        <taxon>Bacteria</taxon>
        <taxon>Bacillati</taxon>
        <taxon>Bacillota</taxon>
        <taxon>Bacilli</taxon>
        <taxon>Bacillales</taxon>
        <taxon>Paenibacillaceae</taxon>
        <taxon>Paenibacillus</taxon>
    </lineage>
</organism>
<dbReference type="Pfam" id="PF19923">
    <property type="entry name" value="DUF6386"/>
    <property type="match status" value="1"/>
</dbReference>
<dbReference type="RefSeq" id="WP_208919492.1">
    <property type="nucleotide sequence ID" value="NZ_LT840184.1"/>
</dbReference>
<dbReference type="EMBL" id="LT840184">
    <property type="protein sequence ID" value="SMF84222.1"/>
    <property type="molecule type" value="Genomic_DNA"/>
</dbReference>
<proteinExistence type="predicted"/>
<name>A0A1X7HD40_9BACL</name>
<evidence type="ECO:0000313" key="1">
    <source>
        <dbReference type="EMBL" id="SMF84222.1"/>
    </source>
</evidence>
<evidence type="ECO:0000313" key="2">
    <source>
        <dbReference type="Proteomes" id="UP000192940"/>
    </source>
</evidence>